<dbReference type="CDD" id="cd05403">
    <property type="entry name" value="NT_KNTase_like"/>
    <property type="match status" value="1"/>
</dbReference>
<keyword evidence="2" id="KW-1277">Toxin-antitoxin system</keyword>
<accession>A0A0W8F3M4</accession>
<keyword evidence="8" id="KW-0460">Magnesium</keyword>
<organism evidence="11">
    <name type="scientific">hydrocarbon metagenome</name>
    <dbReference type="NCBI Taxonomy" id="938273"/>
    <lineage>
        <taxon>unclassified sequences</taxon>
        <taxon>metagenomes</taxon>
        <taxon>ecological metagenomes</taxon>
    </lineage>
</organism>
<evidence type="ECO:0000313" key="11">
    <source>
        <dbReference type="EMBL" id="KUG14995.1"/>
    </source>
</evidence>
<comment type="caution">
    <text evidence="11">The sequence shown here is derived from an EMBL/GenBank/DDBJ whole genome shotgun (WGS) entry which is preliminary data.</text>
</comment>
<keyword evidence="3 11" id="KW-0808">Transferase</keyword>
<keyword evidence="5" id="KW-0479">Metal-binding</keyword>
<keyword evidence="6" id="KW-0547">Nucleotide-binding</keyword>
<dbReference type="InterPro" id="IPR002934">
    <property type="entry name" value="Polymerase_NTP_transf_dom"/>
</dbReference>
<keyword evidence="7" id="KW-0067">ATP-binding</keyword>
<evidence type="ECO:0000256" key="4">
    <source>
        <dbReference type="ARBA" id="ARBA00022695"/>
    </source>
</evidence>
<name>A0A0W8F3M4_9ZZZZ</name>
<evidence type="ECO:0000256" key="7">
    <source>
        <dbReference type="ARBA" id="ARBA00022840"/>
    </source>
</evidence>
<keyword evidence="4" id="KW-0548">Nucleotidyltransferase</keyword>
<evidence type="ECO:0000256" key="1">
    <source>
        <dbReference type="ARBA" id="ARBA00001946"/>
    </source>
</evidence>
<comment type="similarity">
    <text evidence="9">Belongs to the MntA antitoxin family.</text>
</comment>
<gene>
    <name evidence="11" type="ORF">ASZ90_015362</name>
</gene>
<dbReference type="Pfam" id="PF01909">
    <property type="entry name" value="NTP_transf_2"/>
    <property type="match status" value="1"/>
</dbReference>
<dbReference type="Gene3D" id="3.30.460.10">
    <property type="entry name" value="Beta Polymerase, domain 2"/>
    <property type="match status" value="1"/>
</dbReference>
<evidence type="ECO:0000256" key="2">
    <source>
        <dbReference type="ARBA" id="ARBA00022649"/>
    </source>
</evidence>
<evidence type="ECO:0000256" key="6">
    <source>
        <dbReference type="ARBA" id="ARBA00022741"/>
    </source>
</evidence>
<feature type="domain" description="Polymerase nucleotidyl transferase" evidence="10">
    <location>
        <begin position="11"/>
        <end position="96"/>
    </location>
</feature>
<dbReference type="GO" id="GO:0016779">
    <property type="term" value="F:nucleotidyltransferase activity"/>
    <property type="evidence" value="ECO:0007669"/>
    <property type="project" value="UniProtKB-KW"/>
</dbReference>
<dbReference type="AlphaFoldDB" id="A0A0W8F3M4"/>
<protein>
    <submittedName>
        <fullName evidence="11">Nucleotidyltransferase</fullName>
    </submittedName>
</protein>
<evidence type="ECO:0000256" key="9">
    <source>
        <dbReference type="ARBA" id="ARBA00038276"/>
    </source>
</evidence>
<dbReference type="SUPFAM" id="SSF81301">
    <property type="entry name" value="Nucleotidyltransferase"/>
    <property type="match status" value="1"/>
</dbReference>
<sequence>MTTLSRILTILRQHRGTLRERFKVGEVGVFGSFVRGDTHSGSDVDILVEFTEPVSLLRLVSLENYLSDILGIPADVVPREDIRIELRDRIEREAVFI</sequence>
<dbReference type="PANTHER" id="PTHR33571">
    <property type="entry name" value="SSL8005 PROTEIN"/>
    <property type="match status" value="1"/>
</dbReference>
<proteinExistence type="inferred from homology"/>
<comment type="cofactor">
    <cofactor evidence="1">
        <name>Mg(2+)</name>
        <dbReference type="ChEBI" id="CHEBI:18420"/>
    </cofactor>
</comment>
<evidence type="ECO:0000259" key="10">
    <source>
        <dbReference type="Pfam" id="PF01909"/>
    </source>
</evidence>
<dbReference type="InterPro" id="IPR043519">
    <property type="entry name" value="NT_sf"/>
</dbReference>
<dbReference type="EMBL" id="LNQE01001596">
    <property type="protein sequence ID" value="KUG14995.1"/>
    <property type="molecule type" value="Genomic_DNA"/>
</dbReference>
<dbReference type="GO" id="GO:0046872">
    <property type="term" value="F:metal ion binding"/>
    <property type="evidence" value="ECO:0007669"/>
    <property type="project" value="UniProtKB-KW"/>
</dbReference>
<dbReference type="GO" id="GO:0005524">
    <property type="term" value="F:ATP binding"/>
    <property type="evidence" value="ECO:0007669"/>
    <property type="project" value="UniProtKB-KW"/>
</dbReference>
<evidence type="ECO:0000256" key="3">
    <source>
        <dbReference type="ARBA" id="ARBA00022679"/>
    </source>
</evidence>
<evidence type="ECO:0000256" key="5">
    <source>
        <dbReference type="ARBA" id="ARBA00022723"/>
    </source>
</evidence>
<dbReference type="InterPro" id="IPR052038">
    <property type="entry name" value="Type-VII_TA_antitoxin"/>
</dbReference>
<reference evidence="11" key="1">
    <citation type="journal article" date="2015" name="Proc. Natl. Acad. Sci. U.S.A.">
        <title>Networks of energetic and metabolic interactions define dynamics in microbial communities.</title>
        <authorList>
            <person name="Embree M."/>
            <person name="Liu J.K."/>
            <person name="Al-Bassam M.M."/>
            <person name="Zengler K."/>
        </authorList>
    </citation>
    <scope>NUCLEOTIDE SEQUENCE</scope>
</reference>
<dbReference type="PANTHER" id="PTHR33571:SF14">
    <property type="entry name" value="PROTEIN ADENYLYLTRANSFERASE MJ0435-RELATED"/>
    <property type="match status" value="1"/>
</dbReference>
<evidence type="ECO:0000256" key="8">
    <source>
        <dbReference type="ARBA" id="ARBA00022842"/>
    </source>
</evidence>